<dbReference type="GO" id="GO:0050769">
    <property type="term" value="P:positive regulation of neurogenesis"/>
    <property type="evidence" value="ECO:0007669"/>
    <property type="project" value="Ensembl"/>
</dbReference>
<dbReference type="GO" id="GO:0005730">
    <property type="term" value="C:nucleolus"/>
    <property type="evidence" value="ECO:0007669"/>
    <property type="project" value="Ensembl"/>
</dbReference>
<feature type="domain" description="OCEL" evidence="4">
    <location>
        <begin position="265"/>
        <end position="375"/>
    </location>
</feature>
<dbReference type="GO" id="GO:0008023">
    <property type="term" value="C:transcription elongation factor complex"/>
    <property type="evidence" value="ECO:0007669"/>
    <property type="project" value="Ensembl"/>
</dbReference>
<dbReference type="AlphaFoldDB" id="A0A2K5NR14"/>
<dbReference type="GO" id="GO:0016607">
    <property type="term" value="C:nuclear speck"/>
    <property type="evidence" value="ECO:0007669"/>
    <property type="project" value="Ensembl"/>
</dbReference>
<dbReference type="GO" id="GO:0005694">
    <property type="term" value="C:chromosome"/>
    <property type="evidence" value="ECO:0007669"/>
    <property type="project" value="Ensembl"/>
</dbReference>
<protein>
    <submittedName>
        <fullName evidence="5">Elongation factor for RNA polymerase II 3</fullName>
    </submittedName>
</protein>
<dbReference type="PROSITE" id="PS51980">
    <property type="entry name" value="OCEL"/>
    <property type="match status" value="1"/>
</dbReference>
<dbReference type="InterPro" id="IPR010844">
    <property type="entry name" value="Occludin_ELL"/>
</dbReference>
<feature type="region of interest" description="Disordered" evidence="3">
    <location>
        <begin position="237"/>
        <end position="260"/>
    </location>
</feature>
<dbReference type="SUPFAM" id="SSF144292">
    <property type="entry name" value="occludin/ELL-like"/>
    <property type="match status" value="1"/>
</dbReference>
<dbReference type="Bgee" id="ENSCATG00000042557">
    <property type="expression patterns" value="Expressed in lymph node and 10 other cell types or tissues"/>
</dbReference>
<accession>A0A2K5NR14</accession>
<name>A0A2K5NR14_CERAT</name>
<evidence type="ECO:0000313" key="5">
    <source>
        <dbReference type="Ensembl" id="ENSCATP00000039969.1"/>
    </source>
</evidence>
<evidence type="ECO:0000256" key="2">
    <source>
        <dbReference type="PROSITE-ProRule" id="PRU01324"/>
    </source>
</evidence>
<dbReference type="GO" id="GO:0032968">
    <property type="term" value="P:positive regulation of transcription elongation by RNA polymerase II"/>
    <property type="evidence" value="ECO:0007669"/>
    <property type="project" value="TreeGrafter"/>
</dbReference>
<dbReference type="GeneTree" id="ENSGT00940000161615"/>
<organism evidence="5 6">
    <name type="scientific">Cercocebus atys</name>
    <name type="common">Sooty mangabey</name>
    <name type="synonym">Cercocebus torquatus atys</name>
    <dbReference type="NCBI Taxonomy" id="9531"/>
    <lineage>
        <taxon>Eukaryota</taxon>
        <taxon>Metazoa</taxon>
        <taxon>Chordata</taxon>
        <taxon>Craniata</taxon>
        <taxon>Vertebrata</taxon>
        <taxon>Euteleostomi</taxon>
        <taxon>Mammalia</taxon>
        <taxon>Eutheria</taxon>
        <taxon>Euarchontoglires</taxon>
        <taxon>Primates</taxon>
        <taxon>Haplorrhini</taxon>
        <taxon>Catarrhini</taxon>
        <taxon>Cercopithecidae</taxon>
        <taxon>Cercopithecinae</taxon>
        <taxon>Cercocebus</taxon>
    </lineage>
</organism>
<dbReference type="OMA" id="SWQNTGN"/>
<feature type="compositionally biased region" description="Acidic residues" evidence="3">
    <location>
        <begin position="237"/>
        <end position="246"/>
    </location>
</feature>
<evidence type="ECO:0000259" key="4">
    <source>
        <dbReference type="PROSITE" id="PS51980"/>
    </source>
</evidence>
<evidence type="ECO:0000313" key="6">
    <source>
        <dbReference type="Proteomes" id="UP000233060"/>
    </source>
</evidence>
<dbReference type="GO" id="GO:1902166">
    <property type="term" value="P:negative regulation of intrinsic apoptotic signaling pathway in response to DNA damage by p53 class mediator"/>
    <property type="evidence" value="ECO:0007669"/>
    <property type="project" value="Ensembl"/>
</dbReference>
<dbReference type="InterPro" id="IPR031176">
    <property type="entry name" value="ELL/occludin"/>
</dbReference>
<dbReference type="GO" id="GO:0061351">
    <property type="term" value="P:neural precursor cell proliferation"/>
    <property type="evidence" value="ECO:0007669"/>
    <property type="project" value="Ensembl"/>
</dbReference>
<dbReference type="Gene3D" id="6.10.140.340">
    <property type="match status" value="1"/>
</dbReference>
<sequence length="377" mass="43839">MEELQEPLSGQRRLCFTPAARTSLLLLRLNDAAFFLLQECQRQQVRPYLRLPGPGWSCLFSFIFFLCCQEGAGGSLDLVCQRGTGSRQEGRLIIWAAMDSIPAPLSVQGHNLPEDARHPESWQNTGNYSEGDVVSQPQIALEEVSVSDPLASNQGFFFPGSSREHMAQWEVRNQTHLPNREPVQVFFSSASRKRLDKKRSVPVATVELEEKRFRTLPLAPSPLQGFFFQDLQEGEDWEQEDKDEDMDPRLECSSSVQEGDPEDVPDYLLQYRAIRSAEQQHAYEQDFETDYAEYRILHARVGTASQKFIFFFAEIKRVQRGTPEYKVLDFFLVQEYKKFRKVRQGYREEKRRCEYLHQKFFFFKGLILEFEEKNRGS</sequence>
<dbReference type="STRING" id="9531.ENSCATP00000039969"/>
<dbReference type="PANTHER" id="PTHR23288">
    <property type="entry name" value="OCCLUDIN AND RNA POLYMERASE II ELONGATION FACTOR ELL"/>
    <property type="match status" value="1"/>
</dbReference>
<dbReference type="GO" id="GO:0072089">
    <property type="term" value="P:stem cell proliferation"/>
    <property type="evidence" value="ECO:0007669"/>
    <property type="project" value="Ensembl"/>
</dbReference>
<reference evidence="5" key="2">
    <citation type="submission" date="2025-09" db="UniProtKB">
        <authorList>
            <consortium name="Ensembl"/>
        </authorList>
    </citation>
    <scope>IDENTIFICATION</scope>
</reference>
<dbReference type="GO" id="GO:0042795">
    <property type="term" value="P:snRNA transcription by RNA polymerase II"/>
    <property type="evidence" value="ECO:0007669"/>
    <property type="project" value="Ensembl"/>
</dbReference>
<reference evidence="5" key="1">
    <citation type="submission" date="2025-08" db="UniProtKB">
        <authorList>
            <consortium name="Ensembl"/>
        </authorList>
    </citation>
    <scope>IDENTIFICATION</scope>
</reference>
<dbReference type="GO" id="GO:0005829">
    <property type="term" value="C:cytosol"/>
    <property type="evidence" value="ECO:0007669"/>
    <property type="project" value="Ensembl"/>
</dbReference>
<gene>
    <name evidence="5" type="primary">ELL3</name>
</gene>
<keyword evidence="6" id="KW-1185">Reference proteome</keyword>
<dbReference type="GO" id="GO:0006368">
    <property type="term" value="P:transcription elongation by RNA polymerase II"/>
    <property type="evidence" value="ECO:0007669"/>
    <property type="project" value="Ensembl"/>
</dbReference>
<evidence type="ECO:0000256" key="3">
    <source>
        <dbReference type="SAM" id="MobiDB-lite"/>
    </source>
</evidence>
<dbReference type="GO" id="GO:0000987">
    <property type="term" value="F:cis-regulatory region sequence-specific DNA binding"/>
    <property type="evidence" value="ECO:0007669"/>
    <property type="project" value="Ensembl"/>
</dbReference>
<dbReference type="GO" id="GO:0042771">
    <property type="term" value="P:intrinsic apoptotic signaling pathway in response to DNA damage by p53 class mediator"/>
    <property type="evidence" value="ECO:0007669"/>
    <property type="project" value="Ensembl"/>
</dbReference>
<proteinExistence type="inferred from homology"/>
<comment type="similarity">
    <text evidence="1 2">Belongs to the ELL/occludin family.</text>
</comment>
<dbReference type="Proteomes" id="UP000233060">
    <property type="component" value="Unassembled WGS sequence"/>
</dbReference>
<evidence type="ECO:0000256" key="1">
    <source>
        <dbReference type="ARBA" id="ARBA00009171"/>
    </source>
</evidence>
<dbReference type="GO" id="GO:0010717">
    <property type="term" value="P:regulation of epithelial to mesenchymal transition"/>
    <property type="evidence" value="ECO:0007669"/>
    <property type="project" value="Ensembl"/>
</dbReference>
<dbReference type="GO" id="GO:2000648">
    <property type="term" value="P:positive regulation of stem cell proliferation"/>
    <property type="evidence" value="ECO:0007669"/>
    <property type="project" value="Ensembl"/>
</dbReference>
<dbReference type="Pfam" id="PF07303">
    <property type="entry name" value="Occludin_ELL"/>
    <property type="match status" value="1"/>
</dbReference>
<dbReference type="PANTHER" id="PTHR23288:SF18">
    <property type="entry name" value="RNA POLYMERASE II ELONGATION FACTOR ELL3"/>
    <property type="match status" value="1"/>
</dbReference>
<dbReference type="GO" id="GO:2000179">
    <property type="term" value="P:positive regulation of neural precursor cell proliferation"/>
    <property type="evidence" value="ECO:0007669"/>
    <property type="project" value="Ensembl"/>
</dbReference>
<dbReference type="Ensembl" id="ENSCATT00000064283.1">
    <property type="protein sequence ID" value="ENSCATP00000039969.1"/>
    <property type="gene ID" value="ENSCATG00000042557.1"/>
</dbReference>
<dbReference type="GO" id="GO:0030054">
    <property type="term" value="C:cell junction"/>
    <property type="evidence" value="ECO:0007669"/>
    <property type="project" value="Ensembl"/>
</dbReference>
<dbReference type="GO" id="GO:0048863">
    <property type="term" value="P:stem cell differentiation"/>
    <property type="evidence" value="ECO:0007669"/>
    <property type="project" value="Ensembl"/>
</dbReference>